<dbReference type="Pfam" id="PF13166">
    <property type="entry name" value="AAA_13"/>
    <property type="match status" value="1"/>
</dbReference>
<reference evidence="2" key="1">
    <citation type="submission" date="2022-09" db="EMBL/GenBank/DDBJ databases">
        <title>Intensive care unit water sources are persistently colonized with multi-drug resistant bacteria and are the site of extensive horizontal gene transfer of antibiotic resistance genes.</title>
        <authorList>
            <person name="Diorio-Toth L."/>
        </authorList>
    </citation>
    <scope>NUCLEOTIDE SEQUENCE</scope>
    <source>
        <strain evidence="2">GD03863</strain>
    </source>
</reference>
<sequence length="169" mass="19066">MASILALNGCPGSVDHYIRKSHHSSRVEAHTSNPIVTSYELLWAEVRRADRSNLSIQNTLRRILENYFKILGGSDTDDICNLFEGREKVICRSLFSWVNDGSHFAHDDLYVAVDDAMVESYLNIFKAIFVKSGHLAHYKMMMREAYSDDSEIAAKTQEQQADAQGAVHA</sequence>
<evidence type="ECO:0000313" key="3">
    <source>
        <dbReference type="Proteomes" id="UP001161137"/>
    </source>
</evidence>
<dbReference type="RefSeq" id="WP_279835970.1">
    <property type="nucleotide sequence ID" value="NZ_JAOCDH010000004.1"/>
</dbReference>
<comment type="caution">
    <text evidence="2">The sequence shown here is derived from an EMBL/GenBank/DDBJ whole genome shotgun (WGS) entry which is preliminary data.</text>
</comment>
<evidence type="ECO:0000313" key="2">
    <source>
        <dbReference type="EMBL" id="MDH0700816.1"/>
    </source>
</evidence>
<dbReference type="Proteomes" id="UP001161137">
    <property type="component" value="Unassembled WGS sequence"/>
</dbReference>
<dbReference type="AlphaFoldDB" id="A0AA42LCW6"/>
<protein>
    <submittedName>
        <fullName evidence="2">AAA family ATPase</fullName>
    </submittedName>
</protein>
<proteinExistence type="predicted"/>
<dbReference type="InterPro" id="IPR026866">
    <property type="entry name" value="CR006_AAA"/>
</dbReference>
<name>A0AA42LCW6_9GAMM</name>
<feature type="domain" description="Protein CR006 P-loop" evidence="1">
    <location>
        <begin position="18"/>
        <end position="129"/>
    </location>
</feature>
<organism evidence="2 3">
    <name type="scientific">Ectopseudomonas toyotomiensis</name>
    <dbReference type="NCBI Taxonomy" id="554344"/>
    <lineage>
        <taxon>Bacteria</taxon>
        <taxon>Pseudomonadati</taxon>
        <taxon>Pseudomonadota</taxon>
        <taxon>Gammaproteobacteria</taxon>
        <taxon>Pseudomonadales</taxon>
        <taxon>Pseudomonadaceae</taxon>
        <taxon>Ectopseudomonas</taxon>
    </lineage>
</organism>
<dbReference type="EMBL" id="JAOCDH010000004">
    <property type="protein sequence ID" value="MDH0700816.1"/>
    <property type="molecule type" value="Genomic_DNA"/>
</dbReference>
<evidence type="ECO:0000259" key="1">
    <source>
        <dbReference type="Pfam" id="PF13166"/>
    </source>
</evidence>
<gene>
    <name evidence="2" type="ORF">N5D41_04850</name>
</gene>
<accession>A0AA42LCW6</accession>